<comment type="function">
    <text evidence="3">Involved in the transposition of the insertion sequence.</text>
</comment>
<dbReference type="EC" id="3.1.26.4" evidence="6"/>
<organism evidence="14 16">
    <name type="scientific">Bacillus clarus</name>
    <dbReference type="NCBI Taxonomy" id="2338372"/>
    <lineage>
        <taxon>Bacteria</taxon>
        <taxon>Bacillati</taxon>
        <taxon>Bacillota</taxon>
        <taxon>Bacilli</taxon>
        <taxon>Bacillales</taxon>
        <taxon>Bacillaceae</taxon>
        <taxon>Bacillus</taxon>
        <taxon>Bacillus cereus group</taxon>
    </lineage>
</organism>
<dbReference type="AlphaFoldDB" id="A0A090Z2T8"/>
<comment type="function">
    <text evidence="4">Endonuclease that specifically degrades the RNA of RNA-DNA hybrids.</text>
</comment>
<dbReference type="InterPro" id="IPR009027">
    <property type="entry name" value="Ribosomal_bL9/RNase_H1_N"/>
</dbReference>
<keyword evidence="10" id="KW-0255">Endonuclease</keyword>
<keyword evidence="11" id="KW-0378">Hydrolase</keyword>
<keyword evidence="12" id="KW-0460">Magnesium</keyword>
<evidence type="ECO:0000259" key="13">
    <source>
        <dbReference type="PROSITE" id="PS50879"/>
    </source>
</evidence>
<dbReference type="InterPro" id="IPR011320">
    <property type="entry name" value="RNase_H1_N"/>
</dbReference>
<evidence type="ECO:0000256" key="7">
    <source>
        <dbReference type="ARBA" id="ARBA00017721"/>
    </source>
</evidence>
<comment type="similarity">
    <text evidence="5">Belongs to the RNase H family.</text>
</comment>
<dbReference type="CDD" id="cd09277">
    <property type="entry name" value="RNase_HI_bacteria_like"/>
    <property type="match status" value="1"/>
</dbReference>
<dbReference type="GO" id="GO:0046872">
    <property type="term" value="F:metal ion binding"/>
    <property type="evidence" value="ECO:0007669"/>
    <property type="project" value="UniProtKB-KW"/>
</dbReference>
<dbReference type="Proteomes" id="UP000264294">
    <property type="component" value="Unassembled WGS sequence"/>
</dbReference>
<dbReference type="InterPro" id="IPR050092">
    <property type="entry name" value="RNase_H"/>
</dbReference>
<keyword evidence="8" id="KW-0540">Nuclease</keyword>
<reference evidence="14 16" key="1">
    <citation type="submission" date="2014-04" db="EMBL/GenBank/DDBJ databases">
        <authorList>
            <person name="Bishop-Lilly K.A."/>
            <person name="Broomall S.M."/>
            <person name="Chain P.S."/>
            <person name="Chertkov O."/>
            <person name="Coyne S.R."/>
            <person name="Daligault H.E."/>
            <person name="Davenport K.W."/>
            <person name="Erkkila T."/>
            <person name="Frey K.G."/>
            <person name="Gibbons H.S."/>
            <person name="Gu W."/>
            <person name="Jaissle J."/>
            <person name="Johnson S.L."/>
            <person name="Koroleva G.I."/>
            <person name="Ladner J.T."/>
            <person name="Lo C.-C."/>
            <person name="Minogue T.D."/>
            <person name="Munk C."/>
            <person name="Palacios G.F."/>
            <person name="Redden C.L."/>
            <person name="Rosenzweig C.N."/>
            <person name="Scholz M.B."/>
            <person name="Teshima H."/>
            <person name="Xu Y."/>
        </authorList>
    </citation>
    <scope>NUCLEOTIDE SEQUENCE [LARGE SCALE GENOMIC DNA]</scope>
    <source>
        <strain evidence="14 16">BHP</strain>
    </source>
</reference>
<evidence type="ECO:0000256" key="3">
    <source>
        <dbReference type="ARBA" id="ARBA00002286"/>
    </source>
</evidence>
<evidence type="ECO:0000313" key="16">
    <source>
        <dbReference type="Proteomes" id="UP000029389"/>
    </source>
</evidence>
<dbReference type="RefSeq" id="WP_042978698.1">
    <property type="nucleotide sequence ID" value="NZ_JMQC01000007.1"/>
</dbReference>
<keyword evidence="17" id="KW-1185">Reference proteome</keyword>
<dbReference type="InterPro" id="IPR012337">
    <property type="entry name" value="RNaseH-like_sf"/>
</dbReference>
<keyword evidence="9" id="KW-0479">Metal-binding</keyword>
<dbReference type="EMBL" id="JMQC01000007">
    <property type="protein sequence ID" value="KFN04668.1"/>
    <property type="molecule type" value="Genomic_DNA"/>
</dbReference>
<reference evidence="15 17" key="2">
    <citation type="submission" date="2018-08" db="EMBL/GenBank/DDBJ databases">
        <title>Bacillus clarus sp. nov. strain PS00077A.</title>
        <authorList>
            <person name="Mendez Acevedo M."/>
            <person name="Carroll L."/>
            <person name="Mukherjee M."/>
            <person name="Wiedmann M."/>
            <person name="Kovac J."/>
        </authorList>
    </citation>
    <scope>NUCLEOTIDE SEQUENCE [LARGE SCALE GENOMIC DNA]</scope>
    <source>
        <strain evidence="15 17">PS00077A</strain>
    </source>
</reference>
<dbReference type="InterPro" id="IPR037056">
    <property type="entry name" value="RNase_H1_N_sf"/>
</dbReference>
<evidence type="ECO:0000256" key="2">
    <source>
        <dbReference type="ARBA" id="ARBA00001946"/>
    </source>
</evidence>
<accession>A0A090Z2T8</accession>
<dbReference type="PANTHER" id="PTHR10642">
    <property type="entry name" value="RIBONUCLEASE H1"/>
    <property type="match status" value="1"/>
</dbReference>
<dbReference type="PROSITE" id="PS50879">
    <property type="entry name" value="RNASE_H_1"/>
    <property type="match status" value="1"/>
</dbReference>
<gene>
    <name evidence="15" type="ORF">D0U04_23670</name>
    <name evidence="14" type="ORF">DJ93_5932</name>
</gene>
<dbReference type="GO" id="GO:0003676">
    <property type="term" value="F:nucleic acid binding"/>
    <property type="evidence" value="ECO:0007669"/>
    <property type="project" value="InterPro"/>
</dbReference>
<proteinExistence type="inferred from homology"/>
<dbReference type="Pfam" id="PF01693">
    <property type="entry name" value="Cauli_VI"/>
    <property type="match status" value="1"/>
</dbReference>
<evidence type="ECO:0000313" key="15">
    <source>
        <dbReference type="EMBL" id="RFT63872.1"/>
    </source>
</evidence>
<evidence type="ECO:0000256" key="9">
    <source>
        <dbReference type="ARBA" id="ARBA00022723"/>
    </source>
</evidence>
<dbReference type="Gene3D" id="3.30.420.10">
    <property type="entry name" value="Ribonuclease H-like superfamily/Ribonuclease H"/>
    <property type="match status" value="1"/>
</dbReference>
<evidence type="ECO:0000256" key="6">
    <source>
        <dbReference type="ARBA" id="ARBA00012180"/>
    </source>
</evidence>
<dbReference type="PATRIC" id="fig|1405.8.peg.102"/>
<dbReference type="Proteomes" id="UP000029389">
    <property type="component" value="Unassembled WGS sequence"/>
</dbReference>
<comment type="catalytic activity">
    <reaction evidence="1">
        <text>Endonucleolytic cleavage to 5'-phosphomonoester.</text>
        <dbReference type="EC" id="3.1.26.4"/>
    </reaction>
</comment>
<sequence length="220" mass="25258">MKKKVYAVRKGRKTGIFYSWKECEAHVKGYSGAQYRSFPSKKEAQQYLSSTLIQNKKHQVSSPSQNIKEQPTKLHSSGVSQESIVEVYIDGSYNVRRKIAGYGLVMIAQNQVYLKDFSAYPYSDVTATHNVGAELMGARRAVELALANGWKHMILYYDYTGIENFATKAWRAKTTQTQEYQDFMQKYMRNIEIQFVKVKAHSGNEYNDLADRLAKYATNL</sequence>
<feature type="domain" description="RNase H type-1" evidence="13">
    <location>
        <begin position="81"/>
        <end position="219"/>
    </location>
</feature>
<dbReference type="Gene3D" id="3.40.970.10">
    <property type="entry name" value="Ribonuclease H1, N-terminal domain"/>
    <property type="match status" value="1"/>
</dbReference>
<comment type="cofactor">
    <cofactor evidence="2">
        <name>Mg(2+)</name>
        <dbReference type="ChEBI" id="CHEBI:18420"/>
    </cofactor>
</comment>
<evidence type="ECO:0000256" key="4">
    <source>
        <dbReference type="ARBA" id="ARBA00004065"/>
    </source>
</evidence>
<dbReference type="PANTHER" id="PTHR10642:SF26">
    <property type="entry name" value="RIBONUCLEASE H1"/>
    <property type="match status" value="1"/>
</dbReference>
<evidence type="ECO:0000256" key="1">
    <source>
        <dbReference type="ARBA" id="ARBA00000077"/>
    </source>
</evidence>
<dbReference type="GO" id="GO:0004523">
    <property type="term" value="F:RNA-DNA hybrid ribonuclease activity"/>
    <property type="evidence" value="ECO:0007669"/>
    <property type="project" value="UniProtKB-EC"/>
</dbReference>
<dbReference type="GO" id="GO:0043137">
    <property type="term" value="P:DNA replication, removal of RNA primer"/>
    <property type="evidence" value="ECO:0007669"/>
    <property type="project" value="TreeGrafter"/>
</dbReference>
<dbReference type="Pfam" id="PF00075">
    <property type="entry name" value="RNase_H"/>
    <property type="match status" value="1"/>
</dbReference>
<evidence type="ECO:0000313" key="14">
    <source>
        <dbReference type="EMBL" id="KFN04668.1"/>
    </source>
</evidence>
<evidence type="ECO:0000313" key="17">
    <source>
        <dbReference type="Proteomes" id="UP000264294"/>
    </source>
</evidence>
<dbReference type="InterPro" id="IPR036397">
    <property type="entry name" value="RNaseH_sf"/>
</dbReference>
<evidence type="ECO:0000256" key="5">
    <source>
        <dbReference type="ARBA" id="ARBA00005300"/>
    </source>
</evidence>
<dbReference type="SUPFAM" id="SSF53098">
    <property type="entry name" value="Ribonuclease H-like"/>
    <property type="match status" value="1"/>
</dbReference>
<comment type="caution">
    <text evidence="14">The sequence shown here is derived from an EMBL/GenBank/DDBJ whole genome shotgun (WGS) entry which is preliminary data.</text>
</comment>
<evidence type="ECO:0000256" key="11">
    <source>
        <dbReference type="ARBA" id="ARBA00022801"/>
    </source>
</evidence>
<dbReference type="InterPro" id="IPR002156">
    <property type="entry name" value="RNaseH_domain"/>
</dbReference>
<evidence type="ECO:0000256" key="10">
    <source>
        <dbReference type="ARBA" id="ARBA00022759"/>
    </source>
</evidence>
<dbReference type="SUPFAM" id="SSF55658">
    <property type="entry name" value="L9 N-domain-like"/>
    <property type="match status" value="1"/>
</dbReference>
<name>A0A090Z2T8_9BACI</name>
<dbReference type="EMBL" id="QVOD01000042">
    <property type="protein sequence ID" value="RFT63872.1"/>
    <property type="molecule type" value="Genomic_DNA"/>
</dbReference>
<dbReference type="FunFam" id="3.40.970.10:FF:000002">
    <property type="entry name" value="Ribonuclease H"/>
    <property type="match status" value="1"/>
</dbReference>
<protein>
    <recommendedName>
        <fullName evidence="7">Ribonuclease H</fullName>
        <ecNumber evidence="6">3.1.26.4</ecNumber>
    </recommendedName>
</protein>
<evidence type="ECO:0000256" key="12">
    <source>
        <dbReference type="ARBA" id="ARBA00022842"/>
    </source>
</evidence>
<evidence type="ECO:0000256" key="8">
    <source>
        <dbReference type="ARBA" id="ARBA00022722"/>
    </source>
</evidence>